<evidence type="ECO:0000256" key="1">
    <source>
        <dbReference type="SAM" id="MobiDB-lite"/>
    </source>
</evidence>
<feature type="domain" description="Spen paralogue and orthologue SPOC C-terminal" evidence="2">
    <location>
        <begin position="36"/>
        <end position="115"/>
    </location>
</feature>
<dbReference type="InterPro" id="IPR016194">
    <property type="entry name" value="SPOC-like_C_dom_sf"/>
</dbReference>
<evidence type="ECO:0000313" key="3">
    <source>
        <dbReference type="EMBL" id="WVY91767.1"/>
    </source>
</evidence>
<accession>A0AAQ3RGC7</accession>
<gene>
    <name evidence="3" type="ORF">V8G54_037281</name>
</gene>
<organism evidence="3 4">
    <name type="scientific">Vigna mungo</name>
    <name type="common">Black gram</name>
    <name type="synonym">Phaseolus mungo</name>
    <dbReference type="NCBI Taxonomy" id="3915"/>
    <lineage>
        <taxon>Eukaryota</taxon>
        <taxon>Viridiplantae</taxon>
        <taxon>Streptophyta</taxon>
        <taxon>Embryophyta</taxon>
        <taxon>Tracheophyta</taxon>
        <taxon>Spermatophyta</taxon>
        <taxon>Magnoliopsida</taxon>
        <taxon>eudicotyledons</taxon>
        <taxon>Gunneridae</taxon>
        <taxon>Pentapetalae</taxon>
        <taxon>rosids</taxon>
        <taxon>fabids</taxon>
        <taxon>Fabales</taxon>
        <taxon>Fabaceae</taxon>
        <taxon>Papilionoideae</taxon>
        <taxon>50 kb inversion clade</taxon>
        <taxon>NPAAA clade</taxon>
        <taxon>indigoferoid/millettioid clade</taxon>
        <taxon>Phaseoleae</taxon>
        <taxon>Vigna</taxon>
    </lineage>
</organism>
<reference evidence="3 4" key="1">
    <citation type="journal article" date="2023" name="Life. Sci Alliance">
        <title>Evolutionary insights into 3D genome organization and epigenetic landscape of Vigna mungo.</title>
        <authorList>
            <person name="Junaid A."/>
            <person name="Singh B."/>
            <person name="Bhatia S."/>
        </authorList>
    </citation>
    <scope>NUCLEOTIDE SEQUENCE [LARGE SCALE GENOMIC DNA]</scope>
    <source>
        <strain evidence="3">Urdbean</strain>
    </source>
</reference>
<name>A0AAQ3RGC7_VIGMU</name>
<evidence type="ECO:0000313" key="4">
    <source>
        <dbReference type="Proteomes" id="UP001374535"/>
    </source>
</evidence>
<protein>
    <recommendedName>
        <fullName evidence="2">Spen paralogue and orthologue SPOC C-terminal domain-containing protein</fullName>
    </recommendedName>
</protein>
<feature type="region of interest" description="Disordered" evidence="1">
    <location>
        <begin position="1"/>
        <end position="21"/>
    </location>
</feature>
<dbReference type="InterPro" id="IPR012921">
    <property type="entry name" value="SPOC_C"/>
</dbReference>
<dbReference type="SUPFAM" id="SSF100939">
    <property type="entry name" value="SPOC domain-like"/>
    <property type="match status" value="1"/>
</dbReference>
<evidence type="ECO:0000259" key="2">
    <source>
        <dbReference type="Pfam" id="PF07744"/>
    </source>
</evidence>
<keyword evidence="4" id="KW-1185">Reference proteome</keyword>
<sequence length="123" mass="13897">MESVYTSPRLQGKSSLEDMTSSFGTTYQKTTGLHEKHPANERREVCRLIPSSTSDHKRDFISYLKQRDCAGVIKIPASKSIWARLLFILPHSLETCSLLSISPDPSDCLIALVLPKETNFEWI</sequence>
<dbReference type="AlphaFoldDB" id="A0AAQ3RGC7"/>
<proteinExistence type="predicted"/>
<dbReference type="Pfam" id="PF07744">
    <property type="entry name" value="SPOC"/>
    <property type="match status" value="1"/>
</dbReference>
<dbReference type="EMBL" id="CP144690">
    <property type="protein sequence ID" value="WVY91767.1"/>
    <property type="molecule type" value="Genomic_DNA"/>
</dbReference>
<dbReference type="Proteomes" id="UP001374535">
    <property type="component" value="Chromosome 11"/>
</dbReference>